<name>A0A8X7ZJQ9_POPTO</name>
<dbReference type="GO" id="GO:0005634">
    <property type="term" value="C:nucleus"/>
    <property type="evidence" value="ECO:0007669"/>
    <property type="project" value="UniProtKB-SubCell"/>
</dbReference>
<dbReference type="OrthoDB" id="47802at2759"/>
<keyword evidence="2" id="KW-0539">Nucleus</keyword>
<keyword evidence="5" id="KW-1185">Reference proteome</keyword>
<evidence type="ECO:0000256" key="3">
    <source>
        <dbReference type="SAM" id="MobiDB-lite"/>
    </source>
</evidence>
<dbReference type="EMBL" id="JAAWWB010000012">
    <property type="protein sequence ID" value="KAG6770686.1"/>
    <property type="molecule type" value="Genomic_DNA"/>
</dbReference>
<dbReference type="AlphaFoldDB" id="A0A8X7ZJQ9"/>
<evidence type="ECO:0000256" key="2">
    <source>
        <dbReference type="ARBA" id="ARBA00023242"/>
    </source>
</evidence>
<comment type="caution">
    <text evidence="4">The sequence shown here is derived from an EMBL/GenBank/DDBJ whole genome shotgun (WGS) entry which is preliminary data.</text>
</comment>
<dbReference type="PANTHER" id="PTHR45093">
    <property type="entry name" value="TRANSCRIPTION ACTIVATOR MSS11"/>
    <property type="match status" value="1"/>
</dbReference>
<proteinExistence type="predicted"/>
<feature type="region of interest" description="Disordered" evidence="3">
    <location>
        <begin position="144"/>
        <end position="186"/>
    </location>
</feature>
<organism evidence="4 5">
    <name type="scientific">Populus tomentosa</name>
    <name type="common">Chinese white poplar</name>
    <dbReference type="NCBI Taxonomy" id="118781"/>
    <lineage>
        <taxon>Eukaryota</taxon>
        <taxon>Viridiplantae</taxon>
        <taxon>Streptophyta</taxon>
        <taxon>Embryophyta</taxon>
        <taxon>Tracheophyta</taxon>
        <taxon>Spermatophyta</taxon>
        <taxon>Magnoliopsida</taxon>
        <taxon>eudicotyledons</taxon>
        <taxon>Gunneridae</taxon>
        <taxon>Pentapetalae</taxon>
        <taxon>rosids</taxon>
        <taxon>fabids</taxon>
        <taxon>Malpighiales</taxon>
        <taxon>Salicaceae</taxon>
        <taxon>Saliceae</taxon>
        <taxon>Populus</taxon>
    </lineage>
</organism>
<evidence type="ECO:0000313" key="5">
    <source>
        <dbReference type="Proteomes" id="UP000886885"/>
    </source>
</evidence>
<feature type="compositionally biased region" description="Polar residues" evidence="3">
    <location>
        <begin position="156"/>
        <end position="173"/>
    </location>
</feature>
<dbReference type="Proteomes" id="UP000886885">
    <property type="component" value="Chromosome 6D"/>
</dbReference>
<evidence type="ECO:0000313" key="4">
    <source>
        <dbReference type="EMBL" id="KAG6770686.1"/>
    </source>
</evidence>
<evidence type="ECO:0000256" key="1">
    <source>
        <dbReference type="ARBA" id="ARBA00004123"/>
    </source>
</evidence>
<comment type="subcellular location">
    <subcellularLocation>
        <location evidence="1">Nucleus</location>
    </subcellularLocation>
</comment>
<reference evidence="4" key="1">
    <citation type="journal article" date="2020" name="bioRxiv">
        <title>Hybrid origin of Populus tomentosa Carr. identified through genome sequencing and phylogenomic analysis.</title>
        <authorList>
            <person name="An X."/>
            <person name="Gao K."/>
            <person name="Chen Z."/>
            <person name="Li J."/>
            <person name="Yang X."/>
            <person name="Yang X."/>
            <person name="Zhou J."/>
            <person name="Guo T."/>
            <person name="Zhao T."/>
            <person name="Huang S."/>
            <person name="Miao D."/>
            <person name="Khan W.U."/>
            <person name="Rao P."/>
            <person name="Ye M."/>
            <person name="Lei B."/>
            <person name="Liao W."/>
            <person name="Wang J."/>
            <person name="Ji L."/>
            <person name="Li Y."/>
            <person name="Guo B."/>
            <person name="Mustafa N.S."/>
            <person name="Li S."/>
            <person name="Yun Q."/>
            <person name="Keller S.R."/>
            <person name="Mao J."/>
            <person name="Zhang R."/>
            <person name="Strauss S.H."/>
        </authorList>
    </citation>
    <scope>NUCLEOTIDE SEQUENCE</scope>
    <source>
        <strain evidence="4">GM15</strain>
        <tissue evidence="4">Leaf</tissue>
    </source>
</reference>
<protein>
    <submittedName>
        <fullName evidence="4">Uncharacterized protein</fullName>
    </submittedName>
</protein>
<accession>A0A8X7ZJQ9</accession>
<gene>
    <name evidence="4" type="ORF">POTOM_026375</name>
</gene>
<dbReference type="PANTHER" id="PTHR45093:SF2">
    <property type="entry name" value="LISH DOMAIN-CONTAINING PROTEIN"/>
    <property type="match status" value="1"/>
</dbReference>
<feature type="compositionally biased region" description="Basic and acidic residues" evidence="3">
    <location>
        <begin position="323"/>
        <end position="332"/>
    </location>
</feature>
<sequence length="332" mass="35911">MVLTFYRGFPAIDAPGGFLFEWWSVFWDIFIARTNEKHSEVAASYIEVGFQDFLLYLILSLRDGAHLLNGTANGLVGNDPLMRQNTATANAMATKMYEEKLKLPMERDSLTDAAMKQRFGESVGHLLDPNASILKSAAAATGQPSGQVLHGASGGMSPQVQARNQQLSGSTPDIKSEINPVLNPRAAGPEGSLIGIPEMPVAKHIGPCFSGSNQGGTNLTLRGWPLHGLEQLRSGLLQPQKPFIQAPQPFHQIQMLTPQHQQLMLAQQNLTSPAASDDSRRLRMLLNNRNMSIGKDGLTNSVGDVIPNVGSPLQTGGPLLSRGDPDMLMKVQ</sequence>
<feature type="region of interest" description="Disordered" evidence="3">
    <location>
        <begin position="309"/>
        <end position="332"/>
    </location>
</feature>